<dbReference type="EMBL" id="PYGD01000008">
    <property type="protein sequence ID" value="PSK90298.1"/>
    <property type="molecule type" value="Genomic_DNA"/>
</dbReference>
<evidence type="ECO:0000313" key="2">
    <source>
        <dbReference type="EMBL" id="PSK90298.1"/>
    </source>
</evidence>
<evidence type="ECO:0000313" key="3">
    <source>
        <dbReference type="Proteomes" id="UP000240572"/>
    </source>
</evidence>
<dbReference type="Proteomes" id="UP000240572">
    <property type="component" value="Unassembled WGS sequence"/>
</dbReference>
<comment type="caution">
    <text evidence="2">The sequence shown here is derived from an EMBL/GenBank/DDBJ whole genome shotgun (WGS) entry which is preliminary data.</text>
</comment>
<dbReference type="InterPro" id="IPR013783">
    <property type="entry name" value="Ig-like_fold"/>
</dbReference>
<accession>A0A2P8CZ94</accession>
<dbReference type="Pfam" id="PF11551">
    <property type="entry name" value="Omp28"/>
    <property type="match status" value="1"/>
</dbReference>
<name>A0A2P8CZ94_9BACT</name>
<feature type="signal peptide" evidence="1">
    <location>
        <begin position="1"/>
        <end position="23"/>
    </location>
</feature>
<keyword evidence="1" id="KW-0732">Signal</keyword>
<evidence type="ECO:0000256" key="1">
    <source>
        <dbReference type="SAM" id="SignalP"/>
    </source>
</evidence>
<dbReference type="PROSITE" id="PS51257">
    <property type="entry name" value="PROKAR_LIPOPROTEIN"/>
    <property type="match status" value="1"/>
</dbReference>
<dbReference type="InterPro" id="IPR021615">
    <property type="entry name" value="Omp28"/>
</dbReference>
<proteinExistence type="predicted"/>
<dbReference type="RefSeq" id="WP_181358516.1">
    <property type="nucleotide sequence ID" value="NZ_PYGD01000008.1"/>
</dbReference>
<feature type="chain" id="PRO_5015183344" evidence="1">
    <location>
        <begin position="24"/>
        <end position="305"/>
    </location>
</feature>
<protein>
    <submittedName>
        <fullName evidence="2">Outer membrane protein Omp28</fullName>
    </submittedName>
</protein>
<keyword evidence="3" id="KW-1185">Reference proteome</keyword>
<sequence>MKARTTLMTGCLVLLLIAGFTSCKEHGVSINDEENVAEETTYISDTVEVAQVKNFLTEEMSGVRCGNCPAGAIFLEELNEANGNRFRVVAIHQGSLTNMIKDRPAPKVNSRQDFTTVHGGKILSVIFGEQGNKPCVSFDRHPIGNGTNKYLVDGASNWPQKIVEMKTRRDKTPVNLKVESKFNAEKDQYEIKVTLHYTQAVTGDNNLFVYLTENDIKDAFIDSDTNITYNHVFRGAVTDPTGKLILRNTDKGPGRTYIYRSAFKIDKTDAKQAMWVPENMKVVAFVSYPGPEDKSVLQVQEVNLQ</sequence>
<dbReference type="AlphaFoldDB" id="A0A2P8CZ94"/>
<reference evidence="2 3" key="1">
    <citation type="submission" date="2018-03" db="EMBL/GenBank/DDBJ databases">
        <title>Genomic Encyclopedia of Type Strains, Phase III (KMG-III): the genomes of soil and plant-associated and newly described type strains.</title>
        <authorList>
            <person name="Whitman W."/>
        </authorList>
    </citation>
    <scope>NUCLEOTIDE SEQUENCE [LARGE SCALE GENOMIC DNA]</scope>
    <source>
        <strain evidence="2 3">CGMCC 1.12700</strain>
    </source>
</reference>
<organism evidence="2 3">
    <name type="scientific">Taibaiella chishuiensis</name>
    <dbReference type="NCBI Taxonomy" id="1434707"/>
    <lineage>
        <taxon>Bacteria</taxon>
        <taxon>Pseudomonadati</taxon>
        <taxon>Bacteroidota</taxon>
        <taxon>Chitinophagia</taxon>
        <taxon>Chitinophagales</taxon>
        <taxon>Chitinophagaceae</taxon>
        <taxon>Taibaiella</taxon>
    </lineage>
</organism>
<dbReference type="Gene3D" id="2.60.40.10">
    <property type="entry name" value="Immunoglobulins"/>
    <property type="match status" value="1"/>
</dbReference>
<gene>
    <name evidence="2" type="ORF">B0I18_10826</name>
</gene>